<gene>
    <name evidence="1" type="ORF">V8247_04105</name>
</gene>
<keyword evidence="2" id="KW-1185">Reference proteome</keyword>
<dbReference type="Proteomes" id="UP001375370">
    <property type="component" value="Chromosome"/>
</dbReference>
<organism evidence="1 2">
    <name type="scientific">Candidatus Dehalogenimonas loeffleri</name>
    <dbReference type="NCBI Taxonomy" id="3127115"/>
    <lineage>
        <taxon>Bacteria</taxon>
        <taxon>Bacillati</taxon>
        <taxon>Chloroflexota</taxon>
        <taxon>Dehalococcoidia</taxon>
        <taxon>Dehalococcoidales</taxon>
        <taxon>Dehalococcoidaceae</taxon>
        <taxon>Dehalogenimonas</taxon>
    </lineage>
</organism>
<sequence length="327" mass="36456">MKGDINNRDRKIQGLFYETSKQLSSVVDKTKDAIICPLCGTSFGFESLNKDLSIEHVPPRATARLIGERSLTTITCARCNNHYGSELQGHLKAFLIFQLHQSGKYEKPLRGTMQMQDPSLVPLRANIVFTQDKVQVVGVPKANNIQDTQKHSQALNDLVHSQTKDWQFNVTLNYGFVLSKAWQALLHSAYLAAHIISGCSYAFTPAGTKLRELIAKDETAQLGPCVIVPQTIGVGGNQWIARINMPLDLRSLWVKVAGNIVILPMPSDDGLQCYNAWQRVSSITNFGLSPRIENLNITFFSERDGLEAQKCLPRFFAHARPKGFESI</sequence>
<evidence type="ECO:0000313" key="1">
    <source>
        <dbReference type="EMBL" id="WWX26160.1"/>
    </source>
</evidence>
<protein>
    <recommendedName>
        <fullName evidence="3">HNH endonuclease 5 domain-containing protein</fullName>
    </recommendedName>
</protein>
<evidence type="ECO:0008006" key="3">
    <source>
        <dbReference type="Google" id="ProtNLM"/>
    </source>
</evidence>
<name>A0ABZ2JCP0_9CHLR</name>
<dbReference type="EMBL" id="CP146612">
    <property type="protein sequence ID" value="WWX26160.1"/>
    <property type="molecule type" value="Genomic_DNA"/>
</dbReference>
<proteinExistence type="predicted"/>
<dbReference type="RefSeq" id="WP_338739056.1">
    <property type="nucleotide sequence ID" value="NZ_CP146612.1"/>
</dbReference>
<accession>A0ABZ2JCP0</accession>
<reference evidence="1 2" key="1">
    <citation type="submission" date="2024-03" db="EMBL/GenBank/DDBJ databases">
        <title>A Dehalogenimonas Isolated from Estuarine Sediments Dihaloeliminates Chlorinated Alkanes.</title>
        <authorList>
            <person name="Yang Y."/>
            <person name="Wang H."/>
        </authorList>
    </citation>
    <scope>NUCLEOTIDE SEQUENCE [LARGE SCALE GENOMIC DNA]</scope>
    <source>
        <strain evidence="1 2">W</strain>
    </source>
</reference>
<evidence type="ECO:0000313" key="2">
    <source>
        <dbReference type="Proteomes" id="UP001375370"/>
    </source>
</evidence>